<dbReference type="Proteomes" id="UP000479710">
    <property type="component" value="Unassembled WGS sequence"/>
</dbReference>
<comment type="caution">
    <text evidence="2">The sequence shown here is derived from an EMBL/GenBank/DDBJ whole genome shotgun (WGS) entry which is preliminary data.</text>
</comment>
<organism evidence="2 3">
    <name type="scientific">Oryza meyeriana var. granulata</name>
    <dbReference type="NCBI Taxonomy" id="110450"/>
    <lineage>
        <taxon>Eukaryota</taxon>
        <taxon>Viridiplantae</taxon>
        <taxon>Streptophyta</taxon>
        <taxon>Embryophyta</taxon>
        <taxon>Tracheophyta</taxon>
        <taxon>Spermatophyta</taxon>
        <taxon>Magnoliopsida</taxon>
        <taxon>Liliopsida</taxon>
        <taxon>Poales</taxon>
        <taxon>Poaceae</taxon>
        <taxon>BOP clade</taxon>
        <taxon>Oryzoideae</taxon>
        <taxon>Oryzeae</taxon>
        <taxon>Oryzinae</taxon>
        <taxon>Oryza</taxon>
        <taxon>Oryza meyeriana</taxon>
    </lineage>
</organism>
<feature type="region of interest" description="Disordered" evidence="1">
    <location>
        <begin position="48"/>
        <end position="77"/>
    </location>
</feature>
<name>A0A6G1ESK0_9ORYZ</name>
<dbReference type="EMBL" id="SPHZ02000003">
    <property type="protein sequence ID" value="KAF0927610.1"/>
    <property type="molecule type" value="Genomic_DNA"/>
</dbReference>
<accession>A0A6G1ESK0</accession>
<reference evidence="2 3" key="1">
    <citation type="submission" date="2019-11" db="EMBL/GenBank/DDBJ databases">
        <title>Whole genome sequence of Oryza granulata.</title>
        <authorList>
            <person name="Li W."/>
        </authorList>
    </citation>
    <scope>NUCLEOTIDE SEQUENCE [LARGE SCALE GENOMIC DNA]</scope>
    <source>
        <strain evidence="3">cv. Menghai</strain>
        <tissue evidence="2">Leaf</tissue>
    </source>
</reference>
<dbReference type="AlphaFoldDB" id="A0A6G1ESK0"/>
<evidence type="ECO:0000313" key="2">
    <source>
        <dbReference type="EMBL" id="KAF0927610.1"/>
    </source>
</evidence>
<protein>
    <submittedName>
        <fullName evidence="2">Uncharacterized protein</fullName>
    </submittedName>
</protein>
<sequence>MALPPSQPWLHLIPNRTSTFPPSHAAPSLSVSAVPTPAPRATLNLQSHRQFQGPPPPINTDGISSQQCPKDTPHSAPMVLVGSIAHPCQQIL</sequence>
<evidence type="ECO:0000313" key="3">
    <source>
        <dbReference type="Proteomes" id="UP000479710"/>
    </source>
</evidence>
<evidence type="ECO:0000256" key="1">
    <source>
        <dbReference type="SAM" id="MobiDB-lite"/>
    </source>
</evidence>
<keyword evidence="3" id="KW-1185">Reference proteome</keyword>
<proteinExistence type="predicted"/>
<gene>
    <name evidence="2" type="ORF">E2562_034579</name>
</gene>